<keyword evidence="3" id="KW-1185">Reference proteome</keyword>
<dbReference type="Pfam" id="PF04317">
    <property type="entry name" value="DUF463"/>
    <property type="match status" value="1"/>
</dbReference>
<gene>
    <name evidence="2" type="primary">ycjX</name>
    <name evidence="2" type="ORF">Maes01_02173</name>
</gene>
<evidence type="ECO:0000313" key="3">
    <source>
        <dbReference type="Proteomes" id="UP001408594"/>
    </source>
</evidence>
<name>A0ABP9WQX9_9GAMM</name>
<dbReference type="InterPro" id="IPR007413">
    <property type="entry name" value="YcjX-like"/>
</dbReference>
<protein>
    <submittedName>
        <fullName evidence="2">Uncharacterized protein YcjX</fullName>
    </submittedName>
</protein>
<proteinExistence type="predicted"/>
<evidence type="ECO:0000313" key="2">
    <source>
        <dbReference type="EMBL" id="GAA5525602.1"/>
    </source>
</evidence>
<organism evidence="2 3">
    <name type="scientific">Microbulbifer aestuariivivens</name>
    <dbReference type="NCBI Taxonomy" id="1908308"/>
    <lineage>
        <taxon>Bacteria</taxon>
        <taxon>Pseudomonadati</taxon>
        <taxon>Pseudomonadota</taxon>
        <taxon>Gammaproteobacteria</taxon>
        <taxon>Cellvibrionales</taxon>
        <taxon>Microbulbiferaceae</taxon>
        <taxon>Microbulbifer</taxon>
    </lineage>
</organism>
<dbReference type="InterPro" id="IPR027417">
    <property type="entry name" value="P-loop_NTPase"/>
</dbReference>
<dbReference type="RefSeq" id="WP_345551424.1">
    <property type="nucleotide sequence ID" value="NZ_BAABRT010000017.1"/>
</dbReference>
<accession>A0ABP9WQX9</accession>
<dbReference type="PANTHER" id="PTHR38605">
    <property type="entry name" value="ATPASE-RELATED"/>
    <property type="match status" value="1"/>
</dbReference>
<dbReference type="EMBL" id="BAABRT010000017">
    <property type="protein sequence ID" value="GAA5525602.1"/>
    <property type="molecule type" value="Genomic_DNA"/>
</dbReference>
<evidence type="ECO:0000256" key="1">
    <source>
        <dbReference type="SAM" id="MobiDB-lite"/>
    </source>
</evidence>
<reference evidence="2 3" key="1">
    <citation type="submission" date="2024-02" db="EMBL/GenBank/DDBJ databases">
        <title>Microbulbifer aestuariivivens NBRC 112533.</title>
        <authorList>
            <person name="Ichikawa N."/>
            <person name="Katano-Makiyama Y."/>
            <person name="Hidaka K."/>
        </authorList>
    </citation>
    <scope>NUCLEOTIDE SEQUENCE [LARGE SCALE GENOMIC DNA]</scope>
    <source>
        <strain evidence="2 3">NBRC 112533</strain>
    </source>
</reference>
<dbReference type="Proteomes" id="UP001408594">
    <property type="component" value="Unassembled WGS sequence"/>
</dbReference>
<sequence>MAGSQSDSESEPALESESQTAQGGRRQLKEQWRRLRRGAREKSHWAAERLLDRRVCIGITGLSGAGKSTLLTSLIYQLSHPAKAQLPGFGPALNGDLLGAEIRPALDADLPMFDYRQCLNALFDQPPSWPKSTRQLSALELHIHLRTRRFGRPGRRTLVVELRDYPGEWLMDLPLLGMGYADWCRHQHHIFDGDARTGLAPQLMSELAALSPSATAEPGQLERLWSTYRDFLSECRSARRLSYLQPGRALLDREEYLVMPLLDLRGQTNAALDALPDNSNYKVLAARYRRYVDELVAPFVHSHFRHLDRQLVLVDMIGTLYAGEQALDDMRLAFAHIADTFRYGGSNPLRKLWRPRIDRLVFAATKVDQVLAADHDALRQLLGSQLQQAFAGARHQGLPLFCEAISAVRSSNETLRDGRRMLVGHDLQGRYLGFENAEIFAQLPGEAEDWQHYQGAAPPQLRPPAGMAAGECIPHIRVDALLNLLLGDKV</sequence>
<dbReference type="SUPFAM" id="SSF52540">
    <property type="entry name" value="P-loop containing nucleoside triphosphate hydrolases"/>
    <property type="match status" value="2"/>
</dbReference>
<feature type="region of interest" description="Disordered" evidence="1">
    <location>
        <begin position="1"/>
        <end position="33"/>
    </location>
</feature>
<dbReference type="PANTHER" id="PTHR38605:SF1">
    <property type="entry name" value="ATPASE"/>
    <property type="match status" value="1"/>
</dbReference>
<comment type="caution">
    <text evidence="2">The sequence shown here is derived from an EMBL/GenBank/DDBJ whole genome shotgun (WGS) entry which is preliminary data.</text>
</comment>
<dbReference type="PIRSF" id="PIRSF019381">
    <property type="entry name" value="YcjX"/>
    <property type="match status" value="1"/>
</dbReference>